<feature type="compositionally biased region" description="Basic and acidic residues" evidence="1">
    <location>
        <begin position="320"/>
        <end position="332"/>
    </location>
</feature>
<proteinExistence type="predicted"/>
<evidence type="ECO:0000313" key="3">
    <source>
        <dbReference type="Proteomes" id="UP001195483"/>
    </source>
</evidence>
<dbReference type="Proteomes" id="UP001195483">
    <property type="component" value="Unassembled WGS sequence"/>
</dbReference>
<feature type="region of interest" description="Disordered" evidence="1">
    <location>
        <begin position="306"/>
        <end position="351"/>
    </location>
</feature>
<reference evidence="2" key="3">
    <citation type="submission" date="2023-05" db="EMBL/GenBank/DDBJ databases">
        <authorList>
            <person name="Smith C.H."/>
        </authorList>
    </citation>
    <scope>NUCLEOTIDE SEQUENCE</scope>
    <source>
        <strain evidence="2">CHS0354</strain>
        <tissue evidence="2">Mantle</tissue>
    </source>
</reference>
<reference evidence="2" key="2">
    <citation type="journal article" date="2021" name="Genome Biol. Evol.">
        <title>Developing a high-quality reference genome for a parasitic bivalve with doubly uniparental inheritance (Bivalvia: Unionida).</title>
        <authorList>
            <person name="Smith C.H."/>
        </authorList>
    </citation>
    <scope>NUCLEOTIDE SEQUENCE</scope>
    <source>
        <strain evidence="2">CHS0354</strain>
        <tissue evidence="2">Mantle</tissue>
    </source>
</reference>
<comment type="caution">
    <text evidence="2">The sequence shown here is derived from an EMBL/GenBank/DDBJ whole genome shotgun (WGS) entry which is preliminary data.</text>
</comment>
<name>A0AAE0VLL0_9BIVA</name>
<reference evidence="2" key="1">
    <citation type="journal article" date="2021" name="Genome Biol. Evol.">
        <title>A High-Quality Reference Genome for a Parasitic Bivalve with Doubly Uniparental Inheritance (Bivalvia: Unionida).</title>
        <authorList>
            <person name="Smith C.H."/>
        </authorList>
    </citation>
    <scope>NUCLEOTIDE SEQUENCE</scope>
    <source>
        <strain evidence="2">CHS0354</strain>
    </source>
</reference>
<dbReference type="AlphaFoldDB" id="A0AAE0VLL0"/>
<evidence type="ECO:0000313" key="2">
    <source>
        <dbReference type="EMBL" id="KAK3581205.1"/>
    </source>
</evidence>
<protein>
    <submittedName>
        <fullName evidence="2">Uncharacterized protein</fullName>
    </submittedName>
</protein>
<feature type="region of interest" description="Disordered" evidence="1">
    <location>
        <begin position="169"/>
        <end position="207"/>
    </location>
</feature>
<gene>
    <name evidence="2" type="ORF">CHS0354_024745</name>
</gene>
<feature type="compositionally biased region" description="Basic and acidic residues" evidence="1">
    <location>
        <begin position="129"/>
        <end position="142"/>
    </location>
</feature>
<feature type="region of interest" description="Disordered" evidence="1">
    <location>
        <begin position="1"/>
        <end position="58"/>
    </location>
</feature>
<organism evidence="2 3">
    <name type="scientific">Potamilus streckersoni</name>
    <dbReference type="NCBI Taxonomy" id="2493646"/>
    <lineage>
        <taxon>Eukaryota</taxon>
        <taxon>Metazoa</taxon>
        <taxon>Spiralia</taxon>
        <taxon>Lophotrochozoa</taxon>
        <taxon>Mollusca</taxon>
        <taxon>Bivalvia</taxon>
        <taxon>Autobranchia</taxon>
        <taxon>Heteroconchia</taxon>
        <taxon>Palaeoheterodonta</taxon>
        <taxon>Unionida</taxon>
        <taxon>Unionoidea</taxon>
        <taxon>Unionidae</taxon>
        <taxon>Ambleminae</taxon>
        <taxon>Lampsilini</taxon>
        <taxon>Potamilus</taxon>
    </lineage>
</organism>
<keyword evidence="3" id="KW-1185">Reference proteome</keyword>
<dbReference type="EMBL" id="JAEAOA010001462">
    <property type="protein sequence ID" value="KAK3581205.1"/>
    <property type="molecule type" value="Genomic_DNA"/>
</dbReference>
<sequence>MVISPDTFKTKHNRMIPGDTCNKKGKSPQFCKSTASSTQPALAKQAVSAPQPQDLPLQQDPFWRNRFLNTIETKGQGYIGRGQEKPVVGVQDPLMYSQQLFGAQGYGDQIKPSEPNKYGSRSPPLQEAYDNHEAGARGDEPIPHPSQGNGFGVLLQFINQLVGYLGSGPVSVQDPKDRKSYPPASRLVHKINLRDPRQTRPDGTPSIYHQHRASYQESDPQRIDQGSELPLSPMYPGNIFENHKPLFSAECVPGPGRNPLTGIGFREPLPLTQPPRRSKLPSFMNSCGASKQFPSPDIRPILGQEKYFGRPVGPQPFGPKEARGTKRPHPDESGQSPPLTGIAKRMKTTIR</sequence>
<evidence type="ECO:0000256" key="1">
    <source>
        <dbReference type="SAM" id="MobiDB-lite"/>
    </source>
</evidence>
<accession>A0AAE0VLL0</accession>
<feature type="compositionally biased region" description="Polar residues" evidence="1">
    <location>
        <begin position="30"/>
        <end position="40"/>
    </location>
</feature>
<feature type="region of interest" description="Disordered" evidence="1">
    <location>
        <begin position="107"/>
        <end position="148"/>
    </location>
</feature>